<dbReference type="Pfam" id="PF03471">
    <property type="entry name" value="CorC_HlyC"/>
    <property type="match status" value="1"/>
</dbReference>
<reference evidence="14 15" key="1">
    <citation type="submission" date="2019-03" db="EMBL/GenBank/DDBJ databases">
        <title>Genomic analyses of the natural microbiome of Caenorhabditis elegans.</title>
        <authorList>
            <person name="Samuel B."/>
        </authorList>
    </citation>
    <scope>NUCLEOTIDE SEQUENCE [LARGE SCALE GENOMIC DNA]</scope>
    <source>
        <strain evidence="14 15">JUb102</strain>
    </source>
</reference>
<dbReference type="SUPFAM" id="SSF116726">
    <property type="entry name" value="TrkA C-terminal domain-like"/>
    <property type="match status" value="1"/>
</dbReference>
<feature type="transmembrane region" description="Helical" evidence="12">
    <location>
        <begin position="28"/>
        <end position="44"/>
    </location>
</feature>
<feature type="transmembrane region" description="Helical" evidence="12">
    <location>
        <begin position="221"/>
        <end position="238"/>
    </location>
</feature>
<gene>
    <name evidence="14" type="ORF">EC835_102298</name>
</gene>
<dbReference type="Gene3D" id="3.30.465.10">
    <property type="match status" value="1"/>
</dbReference>
<dbReference type="GO" id="GO:0015297">
    <property type="term" value="F:antiporter activity"/>
    <property type="evidence" value="ECO:0007669"/>
    <property type="project" value="UniProtKB-KW"/>
</dbReference>
<keyword evidence="7 12" id="KW-0812">Transmembrane</keyword>
<accession>A0A4V2V423</accession>
<dbReference type="SUPFAM" id="SSF56176">
    <property type="entry name" value="FAD-binding/transporter-associated domain-like"/>
    <property type="match status" value="1"/>
</dbReference>
<evidence type="ECO:0000256" key="2">
    <source>
        <dbReference type="ARBA" id="ARBA00022448"/>
    </source>
</evidence>
<comment type="subcellular location">
    <subcellularLocation>
        <location evidence="1">Cell membrane</location>
        <topology evidence="1">Multi-pass membrane protein</topology>
    </subcellularLocation>
</comment>
<dbReference type="EMBL" id="SMAS01000002">
    <property type="protein sequence ID" value="TCT36844.1"/>
    <property type="molecule type" value="Genomic_DNA"/>
</dbReference>
<dbReference type="InterPro" id="IPR006153">
    <property type="entry name" value="Cation/H_exchanger_TM"/>
</dbReference>
<evidence type="ECO:0000313" key="14">
    <source>
        <dbReference type="EMBL" id="TCT36844.1"/>
    </source>
</evidence>
<evidence type="ECO:0000256" key="12">
    <source>
        <dbReference type="SAM" id="Phobius"/>
    </source>
</evidence>
<dbReference type="AlphaFoldDB" id="A0A4V2V423"/>
<dbReference type="InterPro" id="IPR016169">
    <property type="entry name" value="FAD-bd_PCMH_sub2"/>
</dbReference>
<feature type="transmembrane region" description="Helical" evidence="12">
    <location>
        <begin position="274"/>
        <end position="290"/>
    </location>
</feature>
<dbReference type="InterPro" id="IPR006037">
    <property type="entry name" value="RCK_C"/>
</dbReference>
<dbReference type="PANTHER" id="PTHR32507">
    <property type="entry name" value="NA(+)/H(+) ANTIPORTER 1"/>
    <property type="match status" value="1"/>
</dbReference>
<sequence length="575" mass="61942">MPTIEQLILLSSILILLGIFSSKLSARLGLPMLVMFLFIGMLAGEDGLGKITFDNVNVSYAVGSLALALILFDGGLQTSVKSIKLVWKPAFTLATVGVLITAGITGLAAAYILGIPLLEGLLLGAIVGSTDAAAVFSLLRNAGIYLNERLQATLEIESATNDPMAIFLTVGLLQLLMNPQASGSELALLFVSQMGIGAAVGIGVGWISIKIINKIKLLAAGLYPVLVAACGLFSFGVASNLDGSGFLSIFVTGVVIGNHSFVFQRNTFLFHDGLAWLSQIIMFVMLGLLVNPSSLIEVWQEGLLIALVLTFVARPLAVVPVLKLFRFTRNEIALISWVGLRGSVPIILAIFPFIFGLPGANLIFDVVFFVVLISATLQGSTLPYFARKLNLMQPPPLLPAATLDITAVDQIDADLVEYTLGEDCSAVGRRLSQLALPDQTVIAMITREKSVLPPRGSTILMANDHLFVVLKPQNRLFLERLFSEQTSSEPTIMELPESGLSLKGTTRLNEIYESYGILIEVDSDKTLNQFIHVNTENEPSQGDVIKLDGIQIKIDEMIGPRIVTVILEPVKIQQE</sequence>
<dbReference type="NCBIfam" id="NF003714">
    <property type="entry name" value="PRK05326.1-1"/>
    <property type="match status" value="1"/>
</dbReference>
<keyword evidence="11 12" id="KW-0472">Membrane</keyword>
<feature type="transmembrane region" description="Helical" evidence="12">
    <location>
        <begin position="90"/>
        <end position="114"/>
    </location>
</feature>
<dbReference type="InterPro" id="IPR005170">
    <property type="entry name" value="Transptr-assoc_dom"/>
</dbReference>
<feature type="transmembrane region" description="Helical" evidence="12">
    <location>
        <begin position="6"/>
        <end position="21"/>
    </location>
</feature>
<dbReference type="NCBIfam" id="NF003716">
    <property type="entry name" value="PRK05326.1-3"/>
    <property type="match status" value="1"/>
</dbReference>
<dbReference type="GO" id="GO:0006813">
    <property type="term" value="P:potassium ion transport"/>
    <property type="evidence" value="ECO:0007669"/>
    <property type="project" value="UniProtKB-KW"/>
</dbReference>
<feature type="domain" description="RCK C-terminal" evidence="13">
    <location>
        <begin position="403"/>
        <end position="484"/>
    </location>
</feature>
<dbReference type="RefSeq" id="WP_132495520.1">
    <property type="nucleotide sequence ID" value="NZ_SMAS01000002.1"/>
</dbReference>
<evidence type="ECO:0000256" key="6">
    <source>
        <dbReference type="ARBA" id="ARBA00022538"/>
    </source>
</evidence>
<feature type="transmembrane region" description="Helical" evidence="12">
    <location>
        <begin position="362"/>
        <end position="385"/>
    </location>
</feature>
<proteinExistence type="predicted"/>
<name>A0A4V2V423_9GAMM</name>
<keyword evidence="4" id="KW-1003">Cell membrane</keyword>
<feature type="transmembrane region" description="Helical" evidence="12">
    <location>
        <begin position="302"/>
        <end position="322"/>
    </location>
</feature>
<evidence type="ECO:0000256" key="5">
    <source>
        <dbReference type="ARBA" id="ARBA00022519"/>
    </source>
</evidence>
<evidence type="ECO:0000256" key="9">
    <source>
        <dbReference type="ARBA" id="ARBA00022989"/>
    </source>
</evidence>
<dbReference type="Pfam" id="PF00999">
    <property type="entry name" value="Na_H_Exchanger"/>
    <property type="match status" value="1"/>
</dbReference>
<dbReference type="PANTHER" id="PTHR32507:SF7">
    <property type="entry name" value="K(+)_H(+) ANTIPORTER NHAP2"/>
    <property type="match status" value="1"/>
</dbReference>
<dbReference type="Gene3D" id="3.30.70.1450">
    <property type="entry name" value="Regulator of K+ conductance, C-terminal domain"/>
    <property type="match status" value="1"/>
</dbReference>
<dbReference type="NCBIfam" id="NF003715">
    <property type="entry name" value="PRK05326.1-2"/>
    <property type="match status" value="1"/>
</dbReference>
<feature type="transmembrane region" description="Helical" evidence="12">
    <location>
        <begin position="334"/>
        <end position="356"/>
    </location>
</feature>
<evidence type="ECO:0000256" key="10">
    <source>
        <dbReference type="ARBA" id="ARBA00023065"/>
    </source>
</evidence>
<protein>
    <submittedName>
        <fullName evidence="14">Potassium/proton antiporter (CPA1 family)</fullName>
    </submittedName>
</protein>
<organism evidence="14 15">
    <name type="scientific">Providencia alcalifaciens</name>
    <dbReference type="NCBI Taxonomy" id="126385"/>
    <lineage>
        <taxon>Bacteria</taxon>
        <taxon>Pseudomonadati</taxon>
        <taxon>Pseudomonadota</taxon>
        <taxon>Gammaproteobacteria</taxon>
        <taxon>Enterobacterales</taxon>
        <taxon>Morganellaceae</taxon>
        <taxon>Providencia</taxon>
    </lineage>
</organism>
<dbReference type="GO" id="GO:0005886">
    <property type="term" value="C:plasma membrane"/>
    <property type="evidence" value="ECO:0007669"/>
    <property type="project" value="UniProtKB-SubCell"/>
</dbReference>
<dbReference type="GO" id="GO:0008324">
    <property type="term" value="F:monoatomic cation transmembrane transporter activity"/>
    <property type="evidence" value="ECO:0007669"/>
    <property type="project" value="InterPro"/>
</dbReference>
<evidence type="ECO:0000256" key="4">
    <source>
        <dbReference type="ARBA" id="ARBA00022475"/>
    </source>
</evidence>
<dbReference type="Pfam" id="PF02080">
    <property type="entry name" value="TrkA_C"/>
    <property type="match status" value="1"/>
</dbReference>
<comment type="caution">
    <text evidence="14">The sequence shown here is derived from an EMBL/GenBank/DDBJ whole genome shotgun (WGS) entry which is preliminary data.</text>
</comment>
<keyword evidence="3" id="KW-0050">Antiport</keyword>
<feature type="transmembrane region" description="Helical" evidence="12">
    <location>
        <begin position="244"/>
        <end position="262"/>
    </location>
</feature>
<dbReference type="InterPro" id="IPR036318">
    <property type="entry name" value="FAD-bd_PCMH-like_sf"/>
</dbReference>
<keyword evidence="10" id="KW-0406">Ion transport</keyword>
<keyword evidence="6" id="KW-0633">Potassium transport</keyword>
<evidence type="ECO:0000256" key="8">
    <source>
        <dbReference type="ARBA" id="ARBA00022958"/>
    </source>
</evidence>
<dbReference type="PROSITE" id="PS51202">
    <property type="entry name" value="RCK_C"/>
    <property type="match status" value="1"/>
</dbReference>
<evidence type="ECO:0000256" key="3">
    <source>
        <dbReference type="ARBA" id="ARBA00022449"/>
    </source>
</evidence>
<dbReference type="SMART" id="SM01091">
    <property type="entry name" value="CorC_HlyC"/>
    <property type="match status" value="1"/>
</dbReference>
<evidence type="ECO:0000313" key="15">
    <source>
        <dbReference type="Proteomes" id="UP000295055"/>
    </source>
</evidence>
<dbReference type="Gene3D" id="1.20.1530.20">
    <property type="match status" value="1"/>
</dbReference>
<dbReference type="InterPro" id="IPR036721">
    <property type="entry name" value="RCK_C_sf"/>
</dbReference>
<keyword evidence="8" id="KW-0630">Potassium</keyword>
<dbReference type="InterPro" id="IPR038770">
    <property type="entry name" value="Na+/solute_symporter_sf"/>
</dbReference>
<feature type="transmembrane region" description="Helical" evidence="12">
    <location>
        <begin position="189"/>
        <end position="209"/>
    </location>
</feature>
<dbReference type="GO" id="GO:0050660">
    <property type="term" value="F:flavin adenine dinucleotide binding"/>
    <property type="evidence" value="ECO:0007669"/>
    <property type="project" value="InterPro"/>
</dbReference>
<dbReference type="OrthoDB" id="9810759at2"/>
<keyword evidence="2" id="KW-0813">Transport</keyword>
<dbReference type="GO" id="GO:1902600">
    <property type="term" value="P:proton transmembrane transport"/>
    <property type="evidence" value="ECO:0007669"/>
    <property type="project" value="InterPro"/>
</dbReference>
<keyword evidence="9 12" id="KW-1133">Transmembrane helix</keyword>
<evidence type="ECO:0000256" key="1">
    <source>
        <dbReference type="ARBA" id="ARBA00004651"/>
    </source>
</evidence>
<evidence type="ECO:0000256" key="11">
    <source>
        <dbReference type="ARBA" id="ARBA00023136"/>
    </source>
</evidence>
<feature type="transmembrane region" description="Helical" evidence="12">
    <location>
        <begin position="56"/>
        <end position="78"/>
    </location>
</feature>
<dbReference type="Proteomes" id="UP000295055">
    <property type="component" value="Unassembled WGS sequence"/>
</dbReference>
<evidence type="ECO:0000256" key="7">
    <source>
        <dbReference type="ARBA" id="ARBA00022692"/>
    </source>
</evidence>
<keyword evidence="5" id="KW-0997">Cell inner membrane</keyword>
<evidence type="ECO:0000259" key="13">
    <source>
        <dbReference type="PROSITE" id="PS51202"/>
    </source>
</evidence>